<evidence type="ECO:0000313" key="5">
    <source>
        <dbReference type="Proteomes" id="UP000001514"/>
    </source>
</evidence>
<dbReference type="Proteomes" id="UP000001514">
    <property type="component" value="Unassembled WGS sequence"/>
</dbReference>
<accession>D8RW32</accession>
<dbReference type="Pfam" id="PF13359">
    <property type="entry name" value="DDE_Tnp_4"/>
    <property type="match status" value="1"/>
</dbReference>
<dbReference type="GO" id="GO:0046872">
    <property type="term" value="F:metal ion binding"/>
    <property type="evidence" value="ECO:0007669"/>
    <property type="project" value="UniProtKB-KW"/>
</dbReference>
<dbReference type="STRING" id="88036.D8RW32"/>
<evidence type="ECO:0000256" key="2">
    <source>
        <dbReference type="ARBA" id="ARBA00022723"/>
    </source>
</evidence>
<evidence type="ECO:0000313" key="4">
    <source>
        <dbReference type="EMBL" id="EFJ23476.1"/>
    </source>
</evidence>
<dbReference type="KEGG" id="smo:SELMODRAFT_415424"/>
<proteinExistence type="predicted"/>
<gene>
    <name evidence="4" type="ORF">SELMODRAFT_415424</name>
</gene>
<dbReference type="EMBL" id="GL377592">
    <property type="protein sequence ID" value="EFJ23476.1"/>
    <property type="molecule type" value="Genomic_DNA"/>
</dbReference>
<protein>
    <recommendedName>
        <fullName evidence="3">DDE Tnp4 domain-containing protein</fullName>
    </recommendedName>
</protein>
<organism evidence="5">
    <name type="scientific">Selaginella moellendorffii</name>
    <name type="common">Spikemoss</name>
    <dbReference type="NCBI Taxonomy" id="88036"/>
    <lineage>
        <taxon>Eukaryota</taxon>
        <taxon>Viridiplantae</taxon>
        <taxon>Streptophyta</taxon>
        <taxon>Embryophyta</taxon>
        <taxon>Tracheophyta</taxon>
        <taxon>Lycopodiopsida</taxon>
        <taxon>Selaginellales</taxon>
        <taxon>Selaginellaceae</taxon>
        <taxon>Selaginella</taxon>
    </lineage>
</organism>
<keyword evidence="5" id="KW-1185">Reference proteome</keyword>
<evidence type="ECO:0000259" key="3">
    <source>
        <dbReference type="Pfam" id="PF13359"/>
    </source>
</evidence>
<evidence type="ECO:0000256" key="1">
    <source>
        <dbReference type="ARBA" id="ARBA00001968"/>
    </source>
</evidence>
<dbReference type="Gramene" id="EFJ23476">
    <property type="protein sequence ID" value="EFJ23476"/>
    <property type="gene ID" value="SELMODRAFT_415424"/>
</dbReference>
<reference evidence="4 5" key="1">
    <citation type="journal article" date="2011" name="Science">
        <title>The Selaginella genome identifies genetic changes associated with the evolution of vascular plants.</title>
        <authorList>
            <person name="Banks J.A."/>
            <person name="Nishiyama T."/>
            <person name="Hasebe M."/>
            <person name="Bowman J.L."/>
            <person name="Gribskov M."/>
            <person name="dePamphilis C."/>
            <person name="Albert V.A."/>
            <person name="Aono N."/>
            <person name="Aoyama T."/>
            <person name="Ambrose B.A."/>
            <person name="Ashton N.W."/>
            <person name="Axtell M.J."/>
            <person name="Barker E."/>
            <person name="Barker M.S."/>
            <person name="Bennetzen J.L."/>
            <person name="Bonawitz N.D."/>
            <person name="Chapple C."/>
            <person name="Cheng C."/>
            <person name="Correa L.G."/>
            <person name="Dacre M."/>
            <person name="DeBarry J."/>
            <person name="Dreyer I."/>
            <person name="Elias M."/>
            <person name="Engstrom E.M."/>
            <person name="Estelle M."/>
            <person name="Feng L."/>
            <person name="Finet C."/>
            <person name="Floyd S.K."/>
            <person name="Frommer W.B."/>
            <person name="Fujita T."/>
            <person name="Gramzow L."/>
            <person name="Gutensohn M."/>
            <person name="Harholt J."/>
            <person name="Hattori M."/>
            <person name="Heyl A."/>
            <person name="Hirai T."/>
            <person name="Hiwatashi Y."/>
            <person name="Ishikawa M."/>
            <person name="Iwata M."/>
            <person name="Karol K.G."/>
            <person name="Koehler B."/>
            <person name="Kolukisaoglu U."/>
            <person name="Kubo M."/>
            <person name="Kurata T."/>
            <person name="Lalonde S."/>
            <person name="Li K."/>
            <person name="Li Y."/>
            <person name="Litt A."/>
            <person name="Lyons E."/>
            <person name="Manning G."/>
            <person name="Maruyama T."/>
            <person name="Michael T.P."/>
            <person name="Mikami K."/>
            <person name="Miyazaki S."/>
            <person name="Morinaga S."/>
            <person name="Murata T."/>
            <person name="Mueller-Roeber B."/>
            <person name="Nelson D.R."/>
            <person name="Obara M."/>
            <person name="Oguri Y."/>
            <person name="Olmstead R.G."/>
            <person name="Onodera N."/>
            <person name="Petersen B.L."/>
            <person name="Pils B."/>
            <person name="Prigge M."/>
            <person name="Rensing S.A."/>
            <person name="Riano-Pachon D.M."/>
            <person name="Roberts A.W."/>
            <person name="Sato Y."/>
            <person name="Scheller H.V."/>
            <person name="Schulz B."/>
            <person name="Schulz C."/>
            <person name="Shakirov E.V."/>
            <person name="Shibagaki N."/>
            <person name="Shinohara N."/>
            <person name="Shippen D.E."/>
            <person name="Soerensen I."/>
            <person name="Sotooka R."/>
            <person name="Sugimoto N."/>
            <person name="Sugita M."/>
            <person name="Sumikawa N."/>
            <person name="Tanurdzic M."/>
            <person name="Theissen G."/>
            <person name="Ulvskov P."/>
            <person name="Wakazuki S."/>
            <person name="Weng J.K."/>
            <person name="Willats W.W."/>
            <person name="Wipf D."/>
            <person name="Wolf P.G."/>
            <person name="Yang L."/>
            <person name="Zimmer A.D."/>
            <person name="Zhu Q."/>
            <person name="Mitros T."/>
            <person name="Hellsten U."/>
            <person name="Loque D."/>
            <person name="Otillar R."/>
            <person name="Salamov A."/>
            <person name="Schmutz J."/>
            <person name="Shapiro H."/>
            <person name="Lindquist E."/>
            <person name="Lucas S."/>
            <person name="Rokhsar D."/>
            <person name="Grigoriev I.V."/>
        </authorList>
    </citation>
    <scope>NUCLEOTIDE SEQUENCE [LARGE SCALE GENOMIC DNA]</scope>
</reference>
<sequence>MLESKIRKQNTCWRSVVPVDVQLGVTLYKLFKNTDYLDLVDKFGIGESTAHEIVMDTTVAIVKCLRYKIHFPSTAKEVQAVTAGFRQKRFLSVYAGWPGRIHDRVFHNSTLRNKIVARELLTSPAMLAYDDKIKPYLVGDKGYQLQQHLMIPHTTPNPTPSKATFNLHHHLAQIPKYLPNIIKSCCILHNFLIDVGETDLQAEIQAWRKEVKRLKDQDLFVNYSDPEQVEGEPHEELHSLEDAKEWHLCLL</sequence>
<feature type="domain" description="DDE Tnp4" evidence="3">
    <location>
        <begin position="86"/>
        <end position="170"/>
    </location>
</feature>
<dbReference type="HOGENOM" id="CLU_1285200_0_0_1"/>
<dbReference type="AlphaFoldDB" id="D8RW32"/>
<comment type="cofactor">
    <cofactor evidence="1">
        <name>a divalent metal cation</name>
        <dbReference type="ChEBI" id="CHEBI:60240"/>
    </cofactor>
</comment>
<dbReference type="OMA" id="TYENSKC"/>
<dbReference type="InParanoid" id="D8RW32"/>
<dbReference type="InterPro" id="IPR027806">
    <property type="entry name" value="HARBI1_dom"/>
</dbReference>
<keyword evidence="2" id="KW-0479">Metal-binding</keyword>
<name>D8RW32_SELML</name>